<dbReference type="WormBase" id="CBG18324">
    <property type="protein sequence ID" value="CBP39984"/>
    <property type="gene ID" value="WBGene00037768"/>
</dbReference>
<evidence type="ECO:0000256" key="2">
    <source>
        <dbReference type="ARBA" id="ARBA00006462"/>
    </source>
</evidence>
<dbReference type="FunCoup" id="A8XSF6">
    <property type="interactions" value="58"/>
</dbReference>
<dbReference type="RefSeq" id="XP_045096447.1">
    <property type="nucleotide sequence ID" value="XM_045243742.1"/>
</dbReference>
<keyword evidence="4" id="KW-0735">Signal-anchor</keyword>
<dbReference type="CTD" id="8584323"/>
<protein>
    <submittedName>
        <fullName evidence="8">Protein CBG18324</fullName>
    </submittedName>
</protein>
<dbReference type="GO" id="GO:0016263">
    <property type="term" value="F:glycoprotein-N-acetylgalactosamine 3-beta-galactosyltransferase activity"/>
    <property type="evidence" value="ECO:0000318"/>
    <property type="project" value="GO_Central"/>
</dbReference>
<evidence type="ECO:0000256" key="7">
    <source>
        <dbReference type="SAM" id="Phobius"/>
    </source>
</evidence>
<comment type="subcellular location">
    <subcellularLocation>
        <location evidence="1">Membrane</location>
        <topology evidence="1">Single-pass type II membrane protein</topology>
    </subcellularLocation>
</comment>
<dbReference type="eggNOG" id="KOG2246">
    <property type="taxonomic scope" value="Eukaryota"/>
</dbReference>
<dbReference type="AlphaFoldDB" id="A8XSF6"/>
<evidence type="ECO:0000256" key="4">
    <source>
        <dbReference type="ARBA" id="ARBA00022968"/>
    </source>
</evidence>
<keyword evidence="6 7" id="KW-0472">Membrane</keyword>
<dbReference type="OMA" id="DQTYLIV"/>
<name>A8XSF6_CAEBR</name>
<dbReference type="InParanoid" id="A8XSF6"/>
<evidence type="ECO:0000256" key="3">
    <source>
        <dbReference type="ARBA" id="ARBA00022692"/>
    </source>
</evidence>
<dbReference type="STRING" id="6238.A8XSF6"/>
<evidence type="ECO:0000256" key="6">
    <source>
        <dbReference type="ARBA" id="ARBA00023136"/>
    </source>
</evidence>
<dbReference type="KEGG" id="cbr:CBG_18324"/>
<dbReference type="PANTHER" id="PTHR23033:SF8">
    <property type="entry name" value="HEXOSYLTRANSFERASE"/>
    <property type="match status" value="1"/>
</dbReference>
<evidence type="ECO:0000256" key="1">
    <source>
        <dbReference type="ARBA" id="ARBA00004606"/>
    </source>
</evidence>
<dbReference type="EMBL" id="HE600936">
    <property type="protein sequence ID" value="CAP35798.2"/>
    <property type="molecule type" value="Genomic_DNA"/>
</dbReference>
<evidence type="ECO:0000256" key="5">
    <source>
        <dbReference type="ARBA" id="ARBA00022989"/>
    </source>
</evidence>
<dbReference type="Proteomes" id="UP000008549">
    <property type="component" value="Unassembled WGS sequence"/>
</dbReference>
<reference evidence="8 9" key="1">
    <citation type="journal article" date="2003" name="PLoS Biol.">
        <title>The genome sequence of Caenorhabditis briggsae: a platform for comparative genomics.</title>
        <authorList>
            <person name="Stein L.D."/>
            <person name="Bao Z."/>
            <person name="Blasiar D."/>
            <person name="Blumenthal T."/>
            <person name="Brent M.R."/>
            <person name="Chen N."/>
            <person name="Chinwalla A."/>
            <person name="Clarke L."/>
            <person name="Clee C."/>
            <person name="Coghlan A."/>
            <person name="Coulson A."/>
            <person name="D'Eustachio P."/>
            <person name="Fitch D.H."/>
            <person name="Fulton L.A."/>
            <person name="Fulton R.E."/>
            <person name="Griffiths-Jones S."/>
            <person name="Harris T.W."/>
            <person name="Hillier L.W."/>
            <person name="Kamath R."/>
            <person name="Kuwabara P.E."/>
            <person name="Mardis E.R."/>
            <person name="Marra M.A."/>
            <person name="Miner T.L."/>
            <person name="Minx P."/>
            <person name="Mullikin J.C."/>
            <person name="Plumb R.W."/>
            <person name="Rogers J."/>
            <person name="Schein J.E."/>
            <person name="Sohrmann M."/>
            <person name="Spieth J."/>
            <person name="Stajich J.E."/>
            <person name="Wei C."/>
            <person name="Willey D."/>
            <person name="Wilson R.K."/>
            <person name="Durbin R."/>
            <person name="Waterston R.H."/>
        </authorList>
    </citation>
    <scope>NUCLEOTIDE SEQUENCE [LARGE SCALE GENOMIC DNA]</scope>
    <source>
        <strain evidence="8 9">AF16</strain>
    </source>
</reference>
<feature type="transmembrane region" description="Helical" evidence="7">
    <location>
        <begin position="16"/>
        <end position="36"/>
    </location>
</feature>
<dbReference type="GeneID" id="8584323"/>
<evidence type="ECO:0000313" key="9">
    <source>
        <dbReference type="Proteomes" id="UP000008549"/>
    </source>
</evidence>
<proteinExistence type="inferred from homology"/>
<dbReference type="Gene3D" id="3.90.550.50">
    <property type="match status" value="1"/>
</dbReference>
<gene>
    <name evidence="8 10" type="ORF">CBG18324</name>
    <name evidence="8" type="ORF">CBG_18324</name>
</gene>
<evidence type="ECO:0000313" key="8">
    <source>
        <dbReference type="EMBL" id="CAP35798.2"/>
    </source>
</evidence>
<organism evidence="8 9">
    <name type="scientific">Caenorhabditis briggsae</name>
    <dbReference type="NCBI Taxonomy" id="6238"/>
    <lineage>
        <taxon>Eukaryota</taxon>
        <taxon>Metazoa</taxon>
        <taxon>Ecdysozoa</taxon>
        <taxon>Nematoda</taxon>
        <taxon>Chromadorea</taxon>
        <taxon>Rhabditida</taxon>
        <taxon>Rhabditina</taxon>
        <taxon>Rhabditomorpha</taxon>
        <taxon>Rhabditoidea</taxon>
        <taxon>Rhabditidae</taxon>
        <taxon>Peloderinae</taxon>
        <taxon>Caenorhabditis</taxon>
    </lineage>
</organism>
<dbReference type="PANTHER" id="PTHR23033">
    <property type="entry name" value="BETA1,3-GALACTOSYLTRANSFERASE"/>
    <property type="match status" value="1"/>
</dbReference>
<comment type="similarity">
    <text evidence="2">Belongs to the glycosyltransferase 31 family. Beta3-Gal-T subfamily.</text>
</comment>
<sequence length="352" mass="39978">MTINIFKARIRSPKDALIHLAFGCTIGYLIGFLLIFDGDYDISEHISLVGHEKPTQKAENFNLRCVIIIHRATHKPEKIISALSDGYTKHCQETIYFTNNQKVFDKFQSECFLNITIIVQKVGEGPAKKTTWEEPSGRKNGQKNHTMYYVDSSLNHFYWSFYQYVMEFSSKVPSQWTFIGDDQTYLIVPNLRNVLHNFDSEKPVVLGKVRDTSTFFSWLFPLSSFKKISVRGGIVFSNSAIDKLSACKGFFFARASDYALYDCSDSHNVQIADPFDEDALRLFNDLPPKQIIAPDSKLFRTSSMKGGKCSDHAVSFGQLSEKDMRVLEYGMTLKVFGRGGLETSESNETTTT</sequence>
<evidence type="ECO:0000313" key="10">
    <source>
        <dbReference type="WormBase" id="CBG18324"/>
    </source>
</evidence>
<reference evidence="8 9" key="2">
    <citation type="journal article" date="2011" name="PLoS Genet.">
        <title>Caenorhabditis briggsae recombinant inbred line genotypes reveal inter-strain incompatibility and the evolution of recombination.</title>
        <authorList>
            <person name="Ross J.A."/>
            <person name="Koboldt D.C."/>
            <person name="Staisch J.E."/>
            <person name="Chamberlin H.M."/>
            <person name="Gupta B.P."/>
            <person name="Miller R.D."/>
            <person name="Baird S.E."/>
            <person name="Haag E.S."/>
        </authorList>
    </citation>
    <scope>NUCLEOTIDE SEQUENCE [LARGE SCALE GENOMIC DNA]</scope>
    <source>
        <strain evidence="8 9">AF16</strain>
    </source>
</reference>
<dbReference type="InterPro" id="IPR026050">
    <property type="entry name" value="C1GALT1/C1GALT1_chp1"/>
</dbReference>
<keyword evidence="3 7" id="KW-0812">Transmembrane</keyword>
<keyword evidence="5 7" id="KW-1133">Transmembrane helix</keyword>
<keyword evidence="9" id="KW-1185">Reference proteome</keyword>
<dbReference type="GO" id="GO:0016020">
    <property type="term" value="C:membrane"/>
    <property type="evidence" value="ECO:0007669"/>
    <property type="project" value="UniProtKB-SubCell"/>
</dbReference>
<dbReference type="HOGENOM" id="CLU_866642_0_0_1"/>
<accession>A8XSF6</accession>